<keyword evidence="1" id="KW-0472">Membrane</keyword>
<reference evidence="4" key="1">
    <citation type="journal article" date="2019" name="Int. J. Syst. Evol. Microbiol.">
        <title>The Global Catalogue of Microorganisms (GCM) 10K type strain sequencing project: providing services to taxonomists for standard genome sequencing and annotation.</title>
        <authorList>
            <consortium name="The Broad Institute Genomics Platform"/>
            <consortium name="The Broad Institute Genome Sequencing Center for Infectious Disease"/>
            <person name="Wu L."/>
            <person name="Ma J."/>
        </authorList>
    </citation>
    <scope>NUCLEOTIDE SEQUENCE [LARGE SCALE GENOMIC DNA]</scope>
    <source>
        <strain evidence="4">JCM 10303</strain>
    </source>
</reference>
<evidence type="ECO:0000259" key="2">
    <source>
        <dbReference type="Pfam" id="PF04892"/>
    </source>
</evidence>
<organism evidence="3 4">
    <name type="scientific">Saccharopolyspora erythraea</name>
    <name type="common">Streptomyces erythraeus</name>
    <dbReference type="NCBI Taxonomy" id="1836"/>
    <lineage>
        <taxon>Bacteria</taxon>
        <taxon>Bacillati</taxon>
        <taxon>Actinomycetota</taxon>
        <taxon>Actinomycetes</taxon>
        <taxon>Pseudonocardiales</taxon>
        <taxon>Pseudonocardiaceae</taxon>
        <taxon>Saccharopolyspora</taxon>
    </lineage>
</organism>
<dbReference type="InterPro" id="IPR006976">
    <property type="entry name" value="VanZ-like"/>
</dbReference>
<keyword evidence="1" id="KW-1133">Transmembrane helix</keyword>
<evidence type="ECO:0000313" key="3">
    <source>
        <dbReference type="EMBL" id="GAA0536706.1"/>
    </source>
</evidence>
<comment type="caution">
    <text evidence="3">The sequence shown here is derived from an EMBL/GenBank/DDBJ whole genome shotgun (WGS) entry which is preliminary data.</text>
</comment>
<dbReference type="Proteomes" id="UP001500729">
    <property type="component" value="Unassembled WGS sequence"/>
</dbReference>
<proteinExistence type="predicted"/>
<gene>
    <name evidence="3" type="ORF">GCM10009533_39900</name>
</gene>
<sequence>MQQVLVAFDGFVPAVAVLFPAAVLTGTVSGMLRSRSLPTAPPLRAPVIDGMLAYSVLFVGYLVFSPQQETPLPVRPDLGNDLSMALSAGPGDSLPWVQLAGNVVLLLPLGMLVPQRLAWFDNLGKIALGALAMSCSIELVQFLAISGRVASTDDVVLNTVGATIGGLLIRAPWRSVRDEELSPQHSAGRQRQPVWRLIEKIEQERTRHGHPRVRREPVRN</sequence>
<protein>
    <recommendedName>
        <fullName evidence="2">VanZ-like domain-containing protein</fullName>
    </recommendedName>
</protein>
<dbReference type="RefSeq" id="WP_011873274.1">
    <property type="nucleotide sequence ID" value="NZ_BAAAGS010000027.1"/>
</dbReference>
<accession>A0ABP3N9L2</accession>
<dbReference type="Pfam" id="PF04892">
    <property type="entry name" value="VanZ"/>
    <property type="match status" value="1"/>
</dbReference>
<feature type="transmembrane region" description="Helical" evidence="1">
    <location>
        <begin position="44"/>
        <end position="64"/>
    </location>
</feature>
<evidence type="ECO:0000313" key="4">
    <source>
        <dbReference type="Proteomes" id="UP001500729"/>
    </source>
</evidence>
<keyword evidence="4" id="KW-1185">Reference proteome</keyword>
<dbReference type="PANTHER" id="PTHR36834:SF1">
    <property type="entry name" value="INTEGRAL MEMBRANE PROTEIN"/>
    <property type="match status" value="1"/>
</dbReference>
<feature type="transmembrane region" description="Helical" evidence="1">
    <location>
        <begin position="12"/>
        <end position="32"/>
    </location>
</feature>
<evidence type="ECO:0000256" key="1">
    <source>
        <dbReference type="SAM" id="Phobius"/>
    </source>
</evidence>
<feature type="domain" description="VanZ-like" evidence="2">
    <location>
        <begin position="97"/>
        <end position="170"/>
    </location>
</feature>
<dbReference type="PANTHER" id="PTHR36834">
    <property type="entry name" value="MEMBRANE PROTEIN-RELATED"/>
    <property type="match status" value="1"/>
</dbReference>
<dbReference type="InterPro" id="IPR053150">
    <property type="entry name" value="Teicoplanin_resist-assoc"/>
</dbReference>
<dbReference type="EMBL" id="BAAAGS010000027">
    <property type="protein sequence ID" value="GAA0536706.1"/>
    <property type="molecule type" value="Genomic_DNA"/>
</dbReference>
<keyword evidence="1" id="KW-0812">Transmembrane</keyword>
<feature type="transmembrane region" description="Helical" evidence="1">
    <location>
        <begin position="96"/>
        <end position="114"/>
    </location>
</feature>
<name>A0ABP3N9L2_SACER</name>